<dbReference type="GO" id="GO:0001755">
    <property type="term" value="P:neural crest cell migration"/>
    <property type="evidence" value="ECO:0007669"/>
    <property type="project" value="TreeGrafter"/>
</dbReference>
<reference evidence="10" key="1">
    <citation type="submission" date="2023-06" db="EMBL/GenBank/DDBJ databases">
        <title>Male Hemibagrus guttatus genome.</title>
        <authorList>
            <person name="Bian C."/>
        </authorList>
    </citation>
    <scope>NUCLEOTIDE SEQUENCE</scope>
    <source>
        <strain evidence="10">Male_cb2023</strain>
        <tissue evidence="10">Muscle</tissue>
    </source>
</reference>
<dbReference type="InterPro" id="IPR015943">
    <property type="entry name" value="WD40/YVTN_repeat-like_dom_sf"/>
</dbReference>
<comment type="similarity">
    <text evidence="2">Belongs to the semaphorin family.</text>
</comment>
<dbReference type="Proteomes" id="UP001274896">
    <property type="component" value="Unassembled WGS sequence"/>
</dbReference>
<dbReference type="SUPFAM" id="SSF101912">
    <property type="entry name" value="Sema domain"/>
    <property type="match status" value="1"/>
</dbReference>
<dbReference type="GO" id="GO:0045499">
    <property type="term" value="F:chemorepellent activity"/>
    <property type="evidence" value="ECO:0007669"/>
    <property type="project" value="TreeGrafter"/>
</dbReference>
<dbReference type="PROSITE" id="PS50835">
    <property type="entry name" value="IG_LIKE"/>
    <property type="match status" value="1"/>
</dbReference>
<dbReference type="Pfam" id="PF01403">
    <property type="entry name" value="Sema"/>
    <property type="match status" value="1"/>
</dbReference>
<name>A0AAE0RBD1_9TELE</name>
<proteinExistence type="inferred from homology"/>
<comment type="subcellular location">
    <subcellularLocation>
        <location evidence="1">Membrane</location>
    </subcellularLocation>
</comment>
<dbReference type="InterPro" id="IPR036179">
    <property type="entry name" value="Ig-like_dom_sf"/>
</dbReference>
<feature type="signal peptide" evidence="7">
    <location>
        <begin position="1"/>
        <end position="24"/>
    </location>
</feature>
<dbReference type="InterPro" id="IPR013783">
    <property type="entry name" value="Ig-like_fold"/>
</dbReference>
<feature type="domain" description="Ig-like" evidence="8">
    <location>
        <begin position="509"/>
        <end position="597"/>
    </location>
</feature>
<dbReference type="GO" id="GO:0000122">
    <property type="term" value="P:negative regulation of transcription by RNA polymerase II"/>
    <property type="evidence" value="ECO:0007669"/>
    <property type="project" value="TreeGrafter"/>
</dbReference>
<dbReference type="GO" id="GO:0030335">
    <property type="term" value="P:positive regulation of cell migration"/>
    <property type="evidence" value="ECO:0007669"/>
    <property type="project" value="TreeGrafter"/>
</dbReference>
<dbReference type="SMART" id="SM00423">
    <property type="entry name" value="PSI"/>
    <property type="match status" value="1"/>
</dbReference>
<dbReference type="InterPro" id="IPR036352">
    <property type="entry name" value="Semap_dom_sf"/>
</dbReference>
<feature type="chain" id="PRO_5042067463" description="Semaphorin-7A-like" evidence="7">
    <location>
        <begin position="25"/>
        <end position="622"/>
    </location>
</feature>
<dbReference type="InterPro" id="IPR027231">
    <property type="entry name" value="Semaphorin"/>
</dbReference>
<evidence type="ECO:0008006" key="12">
    <source>
        <dbReference type="Google" id="ProtNLM"/>
    </source>
</evidence>
<dbReference type="GO" id="GO:0071526">
    <property type="term" value="P:semaphorin-plexin signaling pathway"/>
    <property type="evidence" value="ECO:0007669"/>
    <property type="project" value="TreeGrafter"/>
</dbReference>
<evidence type="ECO:0000256" key="3">
    <source>
        <dbReference type="ARBA" id="ARBA00023136"/>
    </source>
</evidence>
<dbReference type="PANTHER" id="PTHR11036">
    <property type="entry name" value="SEMAPHORIN"/>
    <property type="match status" value="1"/>
</dbReference>
<evidence type="ECO:0000256" key="1">
    <source>
        <dbReference type="ARBA" id="ARBA00004370"/>
    </source>
</evidence>
<evidence type="ECO:0000256" key="4">
    <source>
        <dbReference type="ARBA" id="ARBA00023157"/>
    </source>
</evidence>
<keyword evidence="4" id="KW-1015">Disulfide bond</keyword>
<dbReference type="SUPFAM" id="SSF48726">
    <property type="entry name" value="Immunoglobulin"/>
    <property type="match status" value="1"/>
</dbReference>
<sequence length="622" mass="70868">MAFRGPYTLLLASLWITVSRPTLGVYQLKPRIIVSRENGAFHTLSTSSGETIGDLKLIQDSHRREIYAGGHQSLFRLHSKSKPPTLTKVNLMIFESKCQNNATSSECKISMLKEGRNGNPLFMCGTVEKNTECCDVTPELLLVNCFSLSYPTQINEPAVHVGDSLYYSTSNSDLSGLYRWAEEKATWPLSGQAEQRHVKILANKGNGSLDGKVYNFYIEQNQNQNPDMPLWIPRVSQICMADLGGPKMVLQFRWTSMLTARLFCGDEKKLLSYTELLDIAVLEAAEWENTTIYALFKNTYDFRAVCVYKMSDIVRVFSGEFKDDEAKTFSSPRPGECVENSRVLSSNFLRFMERRPEMKQWIMPARDPLMFKHNHHYTHLQVDRLRGRKSGHPSYHVLFMSLDNGNVHKILEQEGEPFIIAEYQLYKTTTHISSMLLDRRTRRLFVSSSSEVVQIDLRNCSVYGKHCQSCVMARDPYCGWDLLTCSADNGSLVQDVTHGNYTICENAVPHFSESRTEVKRDHPSNVPQYSRFYLECPMESHHASYAWEHQGRKMKCVSADHNCLLLIDSMSEKDEGVYQCVASENGYDKAIARERLQMNGASETRVTPIALLCLLFLISVIC</sequence>
<dbReference type="InterPro" id="IPR002165">
    <property type="entry name" value="Plexin_repeat"/>
</dbReference>
<evidence type="ECO:0000256" key="6">
    <source>
        <dbReference type="PROSITE-ProRule" id="PRU00352"/>
    </source>
</evidence>
<protein>
    <recommendedName>
        <fullName evidence="12">Semaphorin-7A-like</fullName>
    </recommendedName>
</protein>
<dbReference type="InterPro" id="IPR001627">
    <property type="entry name" value="Semap_dom"/>
</dbReference>
<evidence type="ECO:0000259" key="8">
    <source>
        <dbReference type="PROSITE" id="PS50835"/>
    </source>
</evidence>
<keyword evidence="5" id="KW-0325">Glycoprotein</keyword>
<dbReference type="Gene3D" id="2.60.40.10">
    <property type="entry name" value="Immunoglobulins"/>
    <property type="match status" value="1"/>
</dbReference>
<dbReference type="FunFam" id="2.60.40.10:FF:001170">
    <property type="entry name" value="Sema domain, immunoglobulin domain (Ig), short basic domain, secreted, (Semaphorin) 3F"/>
    <property type="match status" value="1"/>
</dbReference>
<comment type="caution">
    <text evidence="6">Lacks conserved residue(s) required for the propagation of feature annotation.</text>
</comment>
<dbReference type="SMART" id="SM00630">
    <property type="entry name" value="Sema"/>
    <property type="match status" value="1"/>
</dbReference>
<dbReference type="PROSITE" id="PS51004">
    <property type="entry name" value="SEMA"/>
    <property type="match status" value="1"/>
</dbReference>
<dbReference type="Gene3D" id="3.30.1680.10">
    <property type="entry name" value="ligand-binding face of the semaphorins, domain 2"/>
    <property type="match status" value="1"/>
</dbReference>
<dbReference type="GO" id="GO:0005615">
    <property type="term" value="C:extracellular space"/>
    <property type="evidence" value="ECO:0007669"/>
    <property type="project" value="TreeGrafter"/>
</dbReference>
<dbReference type="GO" id="GO:0005886">
    <property type="term" value="C:plasma membrane"/>
    <property type="evidence" value="ECO:0007669"/>
    <property type="project" value="TreeGrafter"/>
</dbReference>
<dbReference type="PANTHER" id="PTHR11036:SF144">
    <property type="entry name" value="SEMAPHORIN-7A-LIKE"/>
    <property type="match status" value="1"/>
</dbReference>
<dbReference type="GO" id="GO:0007411">
    <property type="term" value="P:axon guidance"/>
    <property type="evidence" value="ECO:0007669"/>
    <property type="project" value="TreeGrafter"/>
</dbReference>
<dbReference type="SUPFAM" id="SSF103575">
    <property type="entry name" value="Plexin repeat"/>
    <property type="match status" value="1"/>
</dbReference>
<dbReference type="Gene3D" id="2.130.10.10">
    <property type="entry name" value="YVTN repeat-like/Quinoprotein amine dehydrogenase"/>
    <property type="match status" value="1"/>
</dbReference>
<organism evidence="10 11">
    <name type="scientific">Hemibagrus guttatus</name>
    <dbReference type="NCBI Taxonomy" id="175788"/>
    <lineage>
        <taxon>Eukaryota</taxon>
        <taxon>Metazoa</taxon>
        <taxon>Chordata</taxon>
        <taxon>Craniata</taxon>
        <taxon>Vertebrata</taxon>
        <taxon>Euteleostomi</taxon>
        <taxon>Actinopterygii</taxon>
        <taxon>Neopterygii</taxon>
        <taxon>Teleostei</taxon>
        <taxon>Ostariophysi</taxon>
        <taxon>Siluriformes</taxon>
        <taxon>Bagridae</taxon>
        <taxon>Hemibagrus</taxon>
    </lineage>
</organism>
<dbReference type="Pfam" id="PF01437">
    <property type="entry name" value="PSI"/>
    <property type="match status" value="1"/>
</dbReference>
<keyword evidence="7" id="KW-0732">Signal</keyword>
<evidence type="ECO:0000256" key="2">
    <source>
        <dbReference type="ARBA" id="ARBA00009492"/>
    </source>
</evidence>
<dbReference type="InterPro" id="IPR007110">
    <property type="entry name" value="Ig-like_dom"/>
</dbReference>
<evidence type="ECO:0000313" key="10">
    <source>
        <dbReference type="EMBL" id="KAK3548618.1"/>
    </source>
</evidence>
<dbReference type="Pfam" id="PF13895">
    <property type="entry name" value="Ig_2"/>
    <property type="match status" value="1"/>
</dbReference>
<gene>
    <name evidence="10" type="ORF">QTP70_015561</name>
</gene>
<feature type="domain" description="Sema" evidence="9">
    <location>
        <begin position="31"/>
        <end position="457"/>
    </location>
</feature>
<evidence type="ECO:0000256" key="7">
    <source>
        <dbReference type="SAM" id="SignalP"/>
    </source>
</evidence>
<comment type="caution">
    <text evidence="10">The sequence shown here is derived from an EMBL/GenBank/DDBJ whole genome shotgun (WGS) entry which is preliminary data.</text>
</comment>
<dbReference type="AlphaFoldDB" id="A0AAE0RBD1"/>
<keyword evidence="11" id="KW-1185">Reference proteome</keyword>
<accession>A0AAE0RBD1</accession>
<dbReference type="GO" id="GO:0043931">
    <property type="term" value="P:ossification involved in bone maturation"/>
    <property type="evidence" value="ECO:0007669"/>
    <property type="project" value="TreeGrafter"/>
</dbReference>
<dbReference type="GO" id="GO:0030215">
    <property type="term" value="F:semaphorin receptor binding"/>
    <property type="evidence" value="ECO:0007669"/>
    <property type="project" value="InterPro"/>
</dbReference>
<evidence type="ECO:0000256" key="5">
    <source>
        <dbReference type="ARBA" id="ARBA00023180"/>
    </source>
</evidence>
<evidence type="ECO:0000259" key="9">
    <source>
        <dbReference type="PROSITE" id="PS51004"/>
    </source>
</evidence>
<dbReference type="InterPro" id="IPR016201">
    <property type="entry name" value="PSI"/>
</dbReference>
<keyword evidence="3" id="KW-0472">Membrane</keyword>
<evidence type="ECO:0000313" key="11">
    <source>
        <dbReference type="Proteomes" id="UP001274896"/>
    </source>
</evidence>
<dbReference type="EMBL" id="JAUCMX010000004">
    <property type="protein sequence ID" value="KAK3548618.1"/>
    <property type="molecule type" value="Genomic_DNA"/>
</dbReference>